<proteinExistence type="inferred from homology"/>
<accession>A0AAD7URD4</accession>
<dbReference type="GO" id="GO:0042144">
    <property type="term" value="P:vacuole fusion, non-autophagic"/>
    <property type="evidence" value="ECO:0007669"/>
    <property type="project" value="TreeGrafter"/>
</dbReference>
<comment type="similarity">
    <text evidence="1">Belongs to the protease inhibitor I9 family.</text>
</comment>
<dbReference type="InterPro" id="IPR037045">
    <property type="entry name" value="S8pro/Inhibitor_I9_sf"/>
</dbReference>
<dbReference type="FunFam" id="3.30.70.80:FF:000005">
    <property type="entry name" value="Proteinase inhibitor I2B"/>
    <property type="match status" value="1"/>
</dbReference>
<dbReference type="Proteomes" id="UP001234581">
    <property type="component" value="Unassembled WGS sequence"/>
</dbReference>
<feature type="domain" description="Inhibitor I9" evidence="2">
    <location>
        <begin position="26"/>
        <end position="95"/>
    </location>
</feature>
<dbReference type="AlphaFoldDB" id="A0AAD7URD4"/>
<evidence type="ECO:0000256" key="1">
    <source>
        <dbReference type="ARBA" id="ARBA00038069"/>
    </source>
</evidence>
<dbReference type="RefSeq" id="XP_058336620.1">
    <property type="nucleotide sequence ID" value="XM_058492606.1"/>
</dbReference>
<dbReference type="PANTHER" id="PTHR28288">
    <property type="entry name" value="PROTEASE B INHIBITOR 2"/>
    <property type="match status" value="1"/>
</dbReference>
<organism evidence="3 4">
    <name type="scientific">Lichtheimia ornata</name>
    <dbReference type="NCBI Taxonomy" id="688661"/>
    <lineage>
        <taxon>Eukaryota</taxon>
        <taxon>Fungi</taxon>
        <taxon>Fungi incertae sedis</taxon>
        <taxon>Mucoromycota</taxon>
        <taxon>Mucoromycotina</taxon>
        <taxon>Mucoromycetes</taxon>
        <taxon>Mucorales</taxon>
        <taxon>Lichtheimiaceae</taxon>
        <taxon>Lichtheimia</taxon>
    </lineage>
</organism>
<evidence type="ECO:0000313" key="3">
    <source>
        <dbReference type="EMBL" id="KAJ8651706.1"/>
    </source>
</evidence>
<dbReference type="InterPro" id="IPR052471">
    <property type="entry name" value="PBI_I9"/>
</dbReference>
<reference evidence="3 4" key="1">
    <citation type="submission" date="2023-03" db="EMBL/GenBank/DDBJ databases">
        <title>Genome sequence of Lichtheimia ornata CBS 291.66.</title>
        <authorList>
            <person name="Mohabir J.T."/>
            <person name="Shea T.P."/>
            <person name="Kurbessoian T."/>
            <person name="Berby B."/>
            <person name="Fontaine J."/>
            <person name="Livny J."/>
            <person name="Gnirke A."/>
            <person name="Stajich J.E."/>
            <person name="Cuomo C.A."/>
        </authorList>
    </citation>
    <scope>NUCLEOTIDE SEQUENCE [LARGE SCALE GENOMIC DNA]</scope>
    <source>
        <strain evidence="3">CBS 291.66</strain>
    </source>
</reference>
<protein>
    <recommendedName>
        <fullName evidence="2">Inhibitor I9 domain-containing protein</fullName>
    </recommendedName>
</protein>
<evidence type="ECO:0000313" key="4">
    <source>
        <dbReference type="Proteomes" id="UP001234581"/>
    </source>
</evidence>
<name>A0AAD7URD4_9FUNG</name>
<dbReference type="EMBL" id="JARTCD010000149">
    <property type="protein sequence ID" value="KAJ8651706.1"/>
    <property type="molecule type" value="Genomic_DNA"/>
</dbReference>
<comment type="caution">
    <text evidence="3">The sequence shown here is derived from an EMBL/GenBank/DDBJ whole genome shotgun (WGS) entry which is preliminary data.</text>
</comment>
<dbReference type="GeneID" id="83220052"/>
<dbReference type="Gene3D" id="3.30.70.80">
    <property type="entry name" value="Peptidase S8 propeptide/proteinase inhibitor I9"/>
    <property type="match status" value="1"/>
</dbReference>
<dbReference type="SUPFAM" id="SSF54897">
    <property type="entry name" value="Protease propeptides/inhibitors"/>
    <property type="match status" value="1"/>
</dbReference>
<dbReference type="InterPro" id="IPR010259">
    <property type="entry name" value="S8pro/Inhibitor_I9"/>
</dbReference>
<dbReference type="PANTHER" id="PTHR28288:SF2">
    <property type="entry name" value="PROTEASE B INHIBITOR 2"/>
    <property type="match status" value="1"/>
</dbReference>
<gene>
    <name evidence="3" type="ORF">O0I10_012718</name>
</gene>
<keyword evidence="4" id="KW-1185">Reference proteome</keyword>
<dbReference type="Pfam" id="PF05922">
    <property type="entry name" value="Inhibitor_I9"/>
    <property type="match status" value="1"/>
</dbReference>
<dbReference type="GO" id="GO:0004866">
    <property type="term" value="F:endopeptidase inhibitor activity"/>
    <property type="evidence" value="ECO:0007669"/>
    <property type="project" value="TreeGrafter"/>
</dbReference>
<evidence type="ECO:0000259" key="2">
    <source>
        <dbReference type="Pfam" id="PF05922"/>
    </source>
</evidence>
<sequence length="103" mass="11307">MSGKSFLLLPRRRALFCTNTKLASNYIITFKRDTPDSVLQEKAETIEASGAKITHRYNAAIKGFAVQVPDTSVNAMSAFSDDPHLENFEADGEVTTQGQALLK</sequence>